<keyword evidence="8 9" id="KW-0670">Pyruvate</keyword>
<dbReference type="GO" id="GO:0006523">
    <property type="term" value="P:alanine biosynthetic process"/>
    <property type="evidence" value="ECO:0007669"/>
    <property type="project" value="InterPro"/>
</dbReference>
<dbReference type="HOGENOM" id="CLU_115305_2_0_7"/>
<keyword evidence="15" id="KW-1185">Reference proteome</keyword>
<dbReference type="GeneID" id="64361494"/>
<evidence type="ECO:0000256" key="5">
    <source>
        <dbReference type="ARBA" id="ARBA00023145"/>
    </source>
</evidence>
<keyword evidence="6 9" id="KW-0456">Lyase</keyword>
<gene>
    <name evidence="9" type="primary">panD</name>
    <name evidence="14" type="ordered locus">HBZC1_05280</name>
</gene>
<feature type="chain" id="PRO_5013998007" description="Aspartate 1-decarboxylase beta chain" evidence="9 13">
    <location>
        <begin position="1"/>
        <end position="26"/>
    </location>
</feature>
<feature type="modified residue" description="Pyruvic acid (Ser)" evidence="9 12">
    <location>
        <position position="27"/>
    </location>
</feature>
<dbReference type="EC" id="4.1.1.11" evidence="9"/>
<keyword evidence="3 9" id="KW-0210">Decarboxylase</keyword>
<dbReference type="RefSeq" id="WP_013889995.1">
    <property type="nucleotide sequence ID" value="NC_015674.1"/>
</dbReference>
<comment type="pathway">
    <text evidence="9">Cofactor biosynthesis; (R)-pantothenate biosynthesis; beta-alanine from L-aspartate: step 1/1.</text>
</comment>
<evidence type="ECO:0000256" key="13">
    <source>
        <dbReference type="PIRSR" id="PIRSR006246-5"/>
    </source>
</evidence>
<keyword evidence="1 9" id="KW-0963">Cytoplasm</keyword>
<evidence type="ECO:0000256" key="6">
    <source>
        <dbReference type="ARBA" id="ARBA00023239"/>
    </source>
</evidence>
<dbReference type="UniPathway" id="UPA00028">
    <property type="reaction ID" value="UER00002"/>
</dbReference>
<dbReference type="HAMAP" id="MF_00446">
    <property type="entry name" value="PanD"/>
    <property type="match status" value="1"/>
</dbReference>
<dbReference type="GO" id="GO:0005829">
    <property type="term" value="C:cytosol"/>
    <property type="evidence" value="ECO:0007669"/>
    <property type="project" value="TreeGrafter"/>
</dbReference>
<dbReference type="AlphaFoldDB" id="F8KRW6"/>
<organism evidence="14 15">
    <name type="scientific">Helicobacter bizzozeronii (strain CIII-1)</name>
    <dbReference type="NCBI Taxonomy" id="1002804"/>
    <lineage>
        <taxon>Bacteria</taxon>
        <taxon>Pseudomonadati</taxon>
        <taxon>Campylobacterota</taxon>
        <taxon>Epsilonproteobacteria</taxon>
        <taxon>Campylobacterales</taxon>
        <taxon>Helicobacteraceae</taxon>
        <taxon>Helicobacter</taxon>
    </lineage>
</organism>
<evidence type="ECO:0000256" key="9">
    <source>
        <dbReference type="HAMAP-Rule" id="MF_00446"/>
    </source>
</evidence>
<feature type="active site" description="Proton donor" evidence="9 10">
    <location>
        <position position="60"/>
    </location>
</feature>
<evidence type="ECO:0000256" key="2">
    <source>
        <dbReference type="ARBA" id="ARBA00022655"/>
    </source>
</evidence>
<feature type="chain" id="PRO_5013998005" description="Aspartate 1-decarboxylase alpha chain" evidence="9 13">
    <location>
        <begin position="27"/>
        <end position="120"/>
    </location>
</feature>
<evidence type="ECO:0000313" key="14">
    <source>
        <dbReference type="EMBL" id="CCB79514.1"/>
    </source>
</evidence>
<keyword evidence="2 9" id="KW-0566">Pantothenate biosynthesis</keyword>
<evidence type="ECO:0000313" key="15">
    <source>
        <dbReference type="Proteomes" id="UP000008387"/>
    </source>
</evidence>
<dbReference type="SUPFAM" id="SSF50692">
    <property type="entry name" value="ADC-like"/>
    <property type="match status" value="1"/>
</dbReference>
<dbReference type="InterPro" id="IPR009010">
    <property type="entry name" value="Asp_de-COase-like_dom_sf"/>
</dbReference>
<dbReference type="KEGG" id="hbi:HBZC1_05280"/>
<dbReference type="PIRSF" id="PIRSF006246">
    <property type="entry name" value="Asp_decarbox"/>
    <property type="match status" value="1"/>
</dbReference>
<reference evidence="14 15" key="1">
    <citation type="journal article" date="2011" name="J. Bacteriol.">
        <title>Genome sequence of Helicobacter bizzozeronii strain CIII-1, an isolate from human gastric mucosa.</title>
        <authorList>
            <person name="Schott T."/>
            <person name="Rossi M."/>
            <person name="Hanninen M.L."/>
        </authorList>
    </citation>
    <scope>NUCLEOTIDE SEQUENCE [LARGE SCALE GENOMIC DNA]</scope>
    <source>
        <strain evidence="14 15">CIII-1</strain>
    </source>
</reference>
<dbReference type="InterPro" id="IPR003190">
    <property type="entry name" value="Asp_decarbox"/>
</dbReference>
<evidence type="ECO:0000256" key="12">
    <source>
        <dbReference type="PIRSR" id="PIRSR006246-3"/>
    </source>
</evidence>
<dbReference type="CDD" id="cd06919">
    <property type="entry name" value="Asp_decarbox"/>
    <property type="match status" value="1"/>
</dbReference>
<sequence>MPVSVEVLYSKIHRAVVTDANLNYQGSITIGKSLAQAAHLHPWMKVDVLNVNNGARFTTYVIVSEEEGTICVNGAASRLVHVGDVVIIVAYALMDLEQVRQHQPFIVFVGDNNQIKENDV</sequence>
<evidence type="ECO:0000256" key="4">
    <source>
        <dbReference type="ARBA" id="ARBA00022813"/>
    </source>
</evidence>
<dbReference type="Gene3D" id="2.40.40.20">
    <property type="match status" value="1"/>
</dbReference>
<keyword evidence="5 9" id="KW-0865">Zymogen</keyword>
<dbReference type="EMBL" id="FR871757">
    <property type="protein sequence ID" value="CCB79514.1"/>
    <property type="molecule type" value="Genomic_DNA"/>
</dbReference>
<feature type="binding site" evidence="9 11">
    <location>
        <position position="59"/>
    </location>
    <ligand>
        <name>substrate</name>
    </ligand>
</feature>
<feature type="binding site" evidence="9 11">
    <location>
        <begin position="74"/>
        <end position="76"/>
    </location>
    <ligand>
        <name>substrate</name>
    </ligand>
</feature>
<dbReference type="GO" id="GO:0004068">
    <property type="term" value="F:aspartate 1-decarboxylase activity"/>
    <property type="evidence" value="ECO:0007669"/>
    <property type="project" value="UniProtKB-UniRule"/>
</dbReference>
<comment type="function">
    <text evidence="9">Catalyzes the pyruvoyl-dependent decarboxylation of aspartate to produce beta-alanine.</text>
</comment>
<dbReference type="eggNOG" id="COG0853">
    <property type="taxonomic scope" value="Bacteria"/>
</dbReference>
<evidence type="ECO:0000256" key="1">
    <source>
        <dbReference type="ARBA" id="ARBA00022490"/>
    </source>
</evidence>
<comment type="PTM">
    <text evidence="9 12">Is synthesized initially as an inactive proenzyme, which is activated by self-cleavage at a specific serine bond to produce a beta-subunit with a hydroxyl group at its C-terminus and an alpha-subunit with a pyruvoyl group at its N-terminus.</text>
</comment>
<comment type="similarity">
    <text evidence="9">Belongs to the PanD family.</text>
</comment>
<keyword evidence="7 9" id="KW-0704">Schiff base</keyword>
<accession>F8KRW6</accession>
<feature type="active site" description="Schiff-base intermediate with substrate; via pyruvic acid" evidence="9 10">
    <location>
        <position position="27"/>
    </location>
</feature>
<comment type="subcellular location">
    <subcellularLocation>
        <location evidence="9">Cytoplasm</location>
    </subcellularLocation>
</comment>
<protein>
    <recommendedName>
        <fullName evidence="9">Aspartate 1-decarboxylase</fullName>
        <ecNumber evidence="9">4.1.1.11</ecNumber>
    </recommendedName>
    <alternativeName>
        <fullName evidence="9">Aspartate alpha-decarboxylase</fullName>
    </alternativeName>
    <component>
        <recommendedName>
            <fullName evidence="9">Aspartate 1-decarboxylase beta chain</fullName>
        </recommendedName>
    </component>
    <component>
        <recommendedName>
            <fullName evidence="9">Aspartate 1-decarboxylase alpha chain</fullName>
        </recommendedName>
    </component>
</protein>
<evidence type="ECO:0000256" key="3">
    <source>
        <dbReference type="ARBA" id="ARBA00022793"/>
    </source>
</evidence>
<dbReference type="NCBIfam" id="TIGR00223">
    <property type="entry name" value="panD"/>
    <property type="match status" value="1"/>
</dbReference>
<dbReference type="GO" id="GO:0015940">
    <property type="term" value="P:pantothenate biosynthetic process"/>
    <property type="evidence" value="ECO:0007669"/>
    <property type="project" value="UniProtKB-UniRule"/>
</dbReference>
<dbReference type="PANTHER" id="PTHR21012">
    <property type="entry name" value="ASPARTATE 1-DECARBOXYLASE"/>
    <property type="match status" value="1"/>
</dbReference>
<dbReference type="PANTHER" id="PTHR21012:SF0">
    <property type="entry name" value="ASPARTATE 1-DECARBOXYLASE"/>
    <property type="match status" value="1"/>
</dbReference>
<dbReference type="Pfam" id="PF02261">
    <property type="entry name" value="Asp_decarbox"/>
    <property type="match status" value="1"/>
</dbReference>
<comment type="catalytic activity">
    <reaction evidence="9">
        <text>L-aspartate + H(+) = beta-alanine + CO2</text>
        <dbReference type="Rhea" id="RHEA:19497"/>
        <dbReference type="ChEBI" id="CHEBI:15378"/>
        <dbReference type="ChEBI" id="CHEBI:16526"/>
        <dbReference type="ChEBI" id="CHEBI:29991"/>
        <dbReference type="ChEBI" id="CHEBI:57966"/>
        <dbReference type="EC" id="4.1.1.11"/>
    </reaction>
</comment>
<evidence type="ECO:0000256" key="11">
    <source>
        <dbReference type="PIRSR" id="PIRSR006246-2"/>
    </source>
</evidence>
<name>F8KRW6_HELBC</name>
<comment type="cofactor">
    <cofactor evidence="9 10">
        <name>pyruvate</name>
        <dbReference type="ChEBI" id="CHEBI:15361"/>
    </cofactor>
    <text evidence="9 10">Binds 1 pyruvoyl group covalently per subunit.</text>
</comment>
<proteinExistence type="inferred from homology"/>
<evidence type="ECO:0000256" key="10">
    <source>
        <dbReference type="PIRSR" id="PIRSR006246-1"/>
    </source>
</evidence>
<comment type="subunit">
    <text evidence="9">Heterooctamer of four alpha and four beta subunits.</text>
</comment>
<keyword evidence="4 9" id="KW-0068">Autocatalytic cleavage</keyword>
<evidence type="ECO:0000256" key="7">
    <source>
        <dbReference type="ARBA" id="ARBA00023270"/>
    </source>
</evidence>
<dbReference type="STRING" id="1002804.HBZC1_05280"/>
<evidence type="ECO:0000256" key="8">
    <source>
        <dbReference type="ARBA" id="ARBA00023317"/>
    </source>
</evidence>
<dbReference type="Proteomes" id="UP000008387">
    <property type="component" value="Chromosome"/>
</dbReference>